<gene>
    <name evidence="1" type="primary">NCAPD3_6</name>
    <name evidence="1" type="ORF">OS493_013582</name>
</gene>
<protein>
    <submittedName>
        <fullName evidence="1">Condensin-2 complex subunit D3</fullName>
    </submittedName>
</protein>
<dbReference type="Proteomes" id="UP001163046">
    <property type="component" value="Unassembled WGS sequence"/>
</dbReference>
<evidence type="ECO:0000313" key="2">
    <source>
        <dbReference type="Proteomes" id="UP001163046"/>
    </source>
</evidence>
<evidence type="ECO:0000313" key="1">
    <source>
        <dbReference type="EMBL" id="KAJ7392208.1"/>
    </source>
</evidence>
<comment type="caution">
    <text evidence="1">The sequence shown here is derived from an EMBL/GenBank/DDBJ whole genome shotgun (WGS) entry which is preliminary data.</text>
</comment>
<proteinExistence type="predicted"/>
<dbReference type="AlphaFoldDB" id="A0A9X0A2E0"/>
<reference evidence="1" key="1">
    <citation type="submission" date="2023-01" db="EMBL/GenBank/DDBJ databases">
        <title>Genome assembly of the deep-sea coral Lophelia pertusa.</title>
        <authorList>
            <person name="Herrera S."/>
            <person name="Cordes E."/>
        </authorList>
    </citation>
    <scope>NUCLEOTIDE SEQUENCE</scope>
    <source>
        <strain evidence="1">USNM1676648</strain>
        <tissue evidence="1">Polyp</tissue>
    </source>
</reference>
<organism evidence="1 2">
    <name type="scientific">Desmophyllum pertusum</name>
    <dbReference type="NCBI Taxonomy" id="174260"/>
    <lineage>
        <taxon>Eukaryota</taxon>
        <taxon>Metazoa</taxon>
        <taxon>Cnidaria</taxon>
        <taxon>Anthozoa</taxon>
        <taxon>Hexacorallia</taxon>
        <taxon>Scleractinia</taxon>
        <taxon>Caryophylliina</taxon>
        <taxon>Caryophylliidae</taxon>
        <taxon>Desmophyllum</taxon>
    </lineage>
</organism>
<keyword evidence="2" id="KW-1185">Reference proteome</keyword>
<sequence>MAPSITERTISACNGLQISSIAKEWADQAWNSDFFESQGLPEVLENNIFDCRYFVEELKALLTISRLWTSTGVGQGSLNEGLWKVLSDNNFSHQVLISVLHSFIESCDKTSKADLNLRAVS</sequence>
<dbReference type="OrthoDB" id="5989382at2759"/>
<dbReference type="EMBL" id="MU825402">
    <property type="protein sequence ID" value="KAJ7392208.1"/>
    <property type="molecule type" value="Genomic_DNA"/>
</dbReference>
<name>A0A9X0A2E0_9CNID</name>
<accession>A0A9X0A2E0</accession>